<reference evidence="1" key="1">
    <citation type="submission" date="2023-04" db="EMBL/GenBank/DDBJ databases">
        <title>Phytophthora fragariaefolia NBRC 109709.</title>
        <authorList>
            <person name="Ichikawa N."/>
            <person name="Sato H."/>
            <person name="Tonouchi N."/>
        </authorList>
    </citation>
    <scope>NUCLEOTIDE SEQUENCE</scope>
    <source>
        <strain evidence="1">NBRC 109709</strain>
    </source>
</reference>
<sequence>MGLACGKGFKHAMKAVDQEILSGGNPRRSLRSVKVDVGYDEQEERIKIPGIASIFGKKVGAAKTAKVSPGLTKPLVGKPELSKL</sequence>
<proteinExistence type="predicted"/>
<evidence type="ECO:0000313" key="2">
    <source>
        <dbReference type="Proteomes" id="UP001165121"/>
    </source>
</evidence>
<gene>
    <name evidence="1" type="ORF">Pfra01_002476100</name>
</gene>
<protein>
    <submittedName>
        <fullName evidence="1">Unnamed protein product</fullName>
    </submittedName>
</protein>
<dbReference type="AlphaFoldDB" id="A0A9W7D3W1"/>
<organism evidence="1 2">
    <name type="scientific">Phytophthora fragariaefolia</name>
    <dbReference type="NCBI Taxonomy" id="1490495"/>
    <lineage>
        <taxon>Eukaryota</taxon>
        <taxon>Sar</taxon>
        <taxon>Stramenopiles</taxon>
        <taxon>Oomycota</taxon>
        <taxon>Peronosporomycetes</taxon>
        <taxon>Peronosporales</taxon>
        <taxon>Peronosporaceae</taxon>
        <taxon>Phytophthora</taxon>
    </lineage>
</organism>
<name>A0A9W7D3W1_9STRA</name>
<accession>A0A9W7D3W1</accession>
<keyword evidence="2" id="KW-1185">Reference proteome</keyword>
<dbReference type="Proteomes" id="UP001165121">
    <property type="component" value="Unassembled WGS sequence"/>
</dbReference>
<comment type="caution">
    <text evidence="1">The sequence shown here is derived from an EMBL/GenBank/DDBJ whole genome shotgun (WGS) entry which is preliminary data.</text>
</comment>
<dbReference type="EMBL" id="BSXT01004420">
    <property type="protein sequence ID" value="GMF57817.1"/>
    <property type="molecule type" value="Genomic_DNA"/>
</dbReference>
<evidence type="ECO:0000313" key="1">
    <source>
        <dbReference type="EMBL" id="GMF57817.1"/>
    </source>
</evidence>